<organism evidence="1 2">
    <name type="scientific">Janibacter alittae</name>
    <dbReference type="NCBI Taxonomy" id="3115209"/>
    <lineage>
        <taxon>Bacteria</taxon>
        <taxon>Bacillati</taxon>
        <taxon>Actinomycetota</taxon>
        <taxon>Actinomycetes</taxon>
        <taxon>Micrococcales</taxon>
        <taxon>Intrasporangiaceae</taxon>
        <taxon>Janibacter</taxon>
    </lineage>
</organism>
<dbReference type="Proteomes" id="UP001382727">
    <property type="component" value="Chromosome"/>
</dbReference>
<protein>
    <recommendedName>
        <fullName evidence="3">Ferric siderophore reductase C-terminal domain-containing protein</fullName>
    </recommendedName>
</protein>
<reference evidence="1 2" key="1">
    <citation type="submission" date="2024-02" db="EMBL/GenBank/DDBJ databases">
        <title>Janibacter sp. nov., isolated from gut of marine sandworm.</title>
        <authorList>
            <person name="Kim B."/>
            <person name="Jun M.O."/>
            <person name="Shin N.-R."/>
        </authorList>
    </citation>
    <scope>NUCLEOTIDE SEQUENCE [LARGE SCALE GENOMIC DNA]</scope>
    <source>
        <strain evidence="1 2">A1S7</strain>
    </source>
</reference>
<dbReference type="RefSeq" id="WP_338749901.1">
    <property type="nucleotide sequence ID" value="NZ_CP144913.1"/>
</dbReference>
<gene>
    <name evidence="1" type="ORF">V1351_01110</name>
</gene>
<evidence type="ECO:0000313" key="2">
    <source>
        <dbReference type="Proteomes" id="UP001382727"/>
    </source>
</evidence>
<name>A0ABZ2MI07_9MICO</name>
<sequence>MGSAVPAPPALVAEACELLRAAPTRAPLTLTPDLDPPSGLVGWHPVTRLTEIPFVSDLVAAYSAGLATRHLAVGGACGLQHYAGRFVLAAIGAWVQTSAVPDMDHSAWRVKLDESGHTVSVAPPVTGATHVGTAQDAASEIITAHLGPIVAAVREVSRITERVAHGCIAASCAGTFATLYRRTPPQRQRHLADLADAFLGAPAWPGGRPLVDLQEIDVPTGPALVHQRNVCCLIRLGRRHGACGTCPDIDPDERMTRIIRHATAAARGTDLPLGVPGVS</sequence>
<dbReference type="EMBL" id="CP144913">
    <property type="protein sequence ID" value="WXB76684.1"/>
    <property type="molecule type" value="Genomic_DNA"/>
</dbReference>
<keyword evidence="2" id="KW-1185">Reference proteome</keyword>
<proteinExistence type="predicted"/>
<evidence type="ECO:0000313" key="1">
    <source>
        <dbReference type="EMBL" id="WXB76684.1"/>
    </source>
</evidence>
<accession>A0ABZ2MI07</accession>
<evidence type="ECO:0008006" key="3">
    <source>
        <dbReference type="Google" id="ProtNLM"/>
    </source>
</evidence>